<organism evidence="2 3">
    <name type="scientific">Thomasclavelia cocleata</name>
    <dbReference type="NCBI Taxonomy" id="69824"/>
    <lineage>
        <taxon>Bacteria</taxon>
        <taxon>Bacillati</taxon>
        <taxon>Bacillota</taxon>
        <taxon>Erysipelotrichia</taxon>
        <taxon>Erysipelotrichales</taxon>
        <taxon>Coprobacillaceae</taxon>
        <taxon>Thomasclavelia</taxon>
    </lineage>
</organism>
<evidence type="ECO:0000256" key="1">
    <source>
        <dbReference type="SAM" id="Phobius"/>
    </source>
</evidence>
<feature type="transmembrane region" description="Helical" evidence="1">
    <location>
        <begin position="62"/>
        <end position="83"/>
    </location>
</feature>
<evidence type="ECO:0000313" key="3">
    <source>
        <dbReference type="Proteomes" id="UP000490821"/>
    </source>
</evidence>
<protein>
    <submittedName>
        <fullName evidence="2">Uncharacterized protein</fullName>
    </submittedName>
</protein>
<name>A0A829Z8R3_9FIRM</name>
<keyword evidence="1" id="KW-1133">Transmembrane helix</keyword>
<comment type="caution">
    <text evidence="2">The sequence shown here is derived from an EMBL/GenBank/DDBJ whole genome shotgun (WGS) entry which is preliminary data.</text>
</comment>
<keyword evidence="1" id="KW-0472">Membrane</keyword>
<evidence type="ECO:0000313" key="2">
    <source>
        <dbReference type="EMBL" id="GFI40536.1"/>
    </source>
</evidence>
<dbReference type="AlphaFoldDB" id="A0A829Z8R3"/>
<dbReference type="Proteomes" id="UP000490821">
    <property type="component" value="Unassembled WGS sequence"/>
</dbReference>
<sequence>MLIFVTSSFSERVYVIYPASVVSGLYSVAKLPSNIFCGAKPCFSITLALNVGSLVTGTYSPLLITISLNTTARLLFVAVIKILI</sequence>
<reference evidence="2 3" key="1">
    <citation type="journal article" date="2020" name="Microbiome">
        <title>Single-cell genomics of uncultured bacteria reveals dietary fiber responders in the mouse gut microbiota.</title>
        <authorList>
            <person name="Chijiiwa R."/>
            <person name="Hosokawa M."/>
            <person name="Kogawa M."/>
            <person name="Nishikawa Y."/>
            <person name="Ide K."/>
            <person name="Sakanashi C."/>
            <person name="Takahashi K."/>
            <person name="Takeyama H."/>
        </authorList>
    </citation>
    <scope>NUCLEOTIDE SEQUENCE [LARGE SCALE GENOMIC DNA]</scope>
    <source>
        <strain evidence="2">IMSAGC_017</strain>
    </source>
</reference>
<dbReference type="EMBL" id="BLMI01000058">
    <property type="protein sequence ID" value="GFI40536.1"/>
    <property type="molecule type" value="Genomic_DNA"/>
</dbReference>
<accession>A0A829Z8R3</accession>
<keyword evidence="1" id="KW-0812">Transmembrane</keyword>
<gene>
    <name evidence="2" type="ORF">IMSAGC017_00569</name>
</gene>
<proteinExistence type="predicted"/>